<sequence length="70" mass="8374">MLSSLRHFNTKRQWPSEPHARLRLRRREHKAGHQAYEAVDVEAWHALRSCVRGEWLGFLLRRLKLVSETV</sequence>
<accession>A0A5D2D7X7</accession>
<dbReference type="EMBL" id="CM017703">
    <property type="protein sequence ID" value="TYG77484.1"/>
    <property type="molecule type" value="Genomic_DNA"/>
</dbReference>
<protein>
    <submittedName>
        <fullName evidence="1">Uncharacterized protein</fullName>
    </submittedName>
</protein>
<dbReference type="AlphaFoldDB" id="A0A5D2D7X7"/>
<evidence type="ECO:0000313" key="1">
    <source>
        <dbReference type="EMBL" id="TYG77484.1"/>
    </source>
</evidence>
<name>A0A5D2D7X7_GOSDA</name>
<dbReference type="Proteomes" id="UP000323506">
    <property type="component" value="Chromosome D03"/>
</dbReference>
<keyword evidence="2" id="KW-1185">Reference proteome</keyword>
<reference evidence="1 2" key="1">
    <citation type="submission" date="2019-06" db="EMBL/GenBank/DDBJ databases">
        <title>WGS assembly of Gossypium darwinii.</title>
        <authorList>
            <person name="Chen Z.J."/>
            <person name="Sreedasyam A."/>
            <person name="Ando A."/>
            <person name="Song Q."/>
            <person name="De L."/>
            <person name="Hulse-Kemp A."/>
            <person name="Ding M."/>
            <person name="Ye W."/>
            <person name="Kirkbride R."/>
            <person name="Jenkins J."/>
            <person name="Plott C."/>
            <person name="Lovell J."/>
            <person name="Lin Y.-M."/>
            <person name="Vaughn R."/>
            <person name="Liu B."/>
            <person name="Li W."/>
            <person name="Simpson S."/>
            <person name="Scheffler B."/>
            <person name="Saski C."/>
            <person name="Grover C."/>
            <person name="Hu G."/>
            <person name="Conover J."/>
            <person name="Carlson J."/>
            <person name="Shu S."/>
            <person name="Boston L."/>
            <person name="Williams M."/>
            <person name="Peterson D."/>
            <person name="Mcgee K."/>
            <person name="Jones D."/>
            <person name="Wendel J."/>
            <person name="Stelly D."/>
            <person name="Grimwood J."/>
            <person name="Schmutz J."/>
        </authorList>
    </citation>
    <scope>NUCLEOTIDE SEQUENCE [LARGE SCALE GENOMIC DNA]</scope>
    <source>
        <strain evidence="1">1808015.09</strain>
    </source>
</reference>
<proteinExistence type="predicted"/>
<gene>
    <name evidence="1" type="ORF">ES288_D03G198700v1</name>
</gene>
<organism evidence="1 2">
    <name type="scientific">Gossypium darwinii</name>
    <name type="common">Darwin's cotton</name>
    <name type="synonym">Gossypium barbadense var. darwinii</name>
    <dbReference type="NCBI Taxonomy" id="34276"/>
    <lineage>
        <taxon>Eukaryota</taxon>
        <taxon>Viridiplantae</taxon>
        <taxon>Streptophyta</taxon>
        <taxon>Embryophyta</taxon>
        <taxon>Tracheophyta</taxon>
        <taxon>Spermatophyta</taxon>
        <taxon>Magnoliopsida</taxon>
        <taxon>eudicotyledons</taxon>
        <taxon>Gunneridae</taxon>
        <taxon>Pentapetalae</taxon>
        <taxon>rosids</taxon>
        <taxon>malvids</taxon>
        <taxon>Malvales</taxon>
        <taxon>Malvaceae</taxon>
        <taxon>Malvoideae</taxon>
        <taxon>Gossypium</taxon>
    </lineage>
</organism>
<evidence type="ECO:0000313" key="2">
    <source>
        <dbReference type="Proteomes" id="UP000323506"/>
    </source>
</evidence>